<accession>A0ACC5P4E7</accession>
<proteinExistence type="predicted"/>
<dbReference type="Proteomes" id="UP000569005">
    <property type="component" value="Unassembled WGS sequence"/>
</dbReference>
<evidence type="ECO:0000313" key="2">
    <source>
        <dbReference type="Proteomes" id="UP000569005"/>
    </source>
</evidence>
<evidence type="ECO:0000313" key="1">
    <source>
        <dbReference type="EMBL" id="MBB5341727.1"/>
    </source>
</evidence>
<keyword evidence="2" id="KW-1185">Reference proteome</keyword>
<comment type="caution">
    <text evidence="1">The sequence shown here is derived from an EMBL/GenBank/DDBJ whole genome shotgun (WGS) entry which is preliminary data.</text>
</comment>
<organism evidence="1 2">
    <name type="scientific">Tunturiibacter gelidiferens</name>
    <dbReference type="NCBI Taxonomy" id="3069689"/>
    <lineage>
        <taxon>Bacteria</taxon>
        <taxon>Pseudomonadati</taxon>
        <taxon>Acidobacteriota</taxon>
        <taxon>Terriglobia</taxon>
        <taxon>Terriglobales</taxon>
        <taxon>Acidobacteriaceae</taxon>
        <taxon>Tunturiibacter</taxon>
    </lineage>
</organism>
<protein>
    <submittedName>
        <fullName evidence="1">Site-specific recombinase XerD</fullName>
    </submittedName>
</protein>
<sequence length="305" mass="34678">MEQAIDLFVSDKRAQGVSAEVLKKYERELDRLKEFMAKRAKLFPHEISVSDLTEFRAGWNDLYPSSTTRSKVQERLRGFLRYCFASNFITRIPILSSIQVKTPPTLPLTDAQYKKLLKVIPEEFSGTKAKRVHAFVRIMRHSGLAIRDTVTLERTELRHDKHKGLYRIVTSRQKTGTHVSVLIPPDVAMEALSVMKLNESPKYIFWNSGTGTERTVVTNWQHDVKQTFVAAGMPDGHSHQLRDTFAVSLLQKGVPMEEVSKLLGHTSIKTTEKHYAPWVTARQDRLDSLVVATWVTSEHGAKAGH</sequence>
<dbReference type="EMBL" id="JACHEA010000002">
    <property type="protein sequence ID" value="MBB5341727.1"/>
    <property type="molecule type" value="Genomic_DNA"/>
</dbReference>
<reference evidence="1" key="1">
    <citation type="submission" date="2020-08" db="EMBL/GenBank/DDBJ databases">
        <title>Genomic Encyclopedia of Type Strains, Phase IV (KMG-V): Genome sequencing to study the core and pangenomes of soil and plant-associated prokaryotes.</title>
        <authorList>
            <person name="Whitman W."/>
        </authorList>
    </citation>
    <scope>NUCLEOTIDE SEQUENCE</scope>
    <source>
        <strain evidence="1">M8UP15</strain>
    </source>
</reference>
<gene>
    <name evidence="1" type="ORF">HDF13_004108</name>
</gene>
<name>A0ACC5P4E7_9BACT</name>